<dbReference type="InterPro" id="IPR013083">
    <property type="entry name" value="Znf_RING/FYVE/PHD"/>
</dbReference>
<dbReference type="InterPro" id="IPR045132">
    <property type="entry name" value="UBE4"/>
</dbReference>
<sequence length="1281" mass="143739">MNVVVRFAYKHSEEVARILGGVGYWHDLCTSLSRYVQKICEVRLICGFLILWLNTSVMDSADNPFASLVKNSSVGLGPAIFGACETEVTKILENILLITHDKGLELFTCFTFTDLVLGESGRPSHLLYIQPFSCGNVQISGSSLDELIFDRTQMRKFHDYDVVSLKTGAAMDINDVLASNPISYLVSSYRRACAIKQTNALSQIVEDCRKSIVRQIVLLLLVDAESDNPESSTNLFDIIYQALCTDDGDQIVYIQKMFDEVLNHLESESLSDVSIEESCPQSTLNSLRPLVNRLLIQLRNIYYSSVQSPTVVNSFLNKQLVGARERVLFCPQRRPLLIMTIWLSKYSVTAQLLIELSFPQSFSSGSFRPDEFEGGLLGRLLVPSHLHSPQAAETIFLTNQAPIGEFFIEEVPLKSVVESEQRTIWQLTEQMDLELNTLFTNLLRVGKRRPYIKKLLFKWFGGCIHANKVFMYIQSEFLRNCIIVRINLVYPFAMRALIILLLGLFFIHTARGQLAHSIMNHDLLSRSNTPNLAGDGFLSNFTAVLVRLTGPLVTLPEKPPLDKIWPEYATDSCADRTVLPDLCGETRLAPANKIFKKSENASLVVMNNEDYPLLTELFFLAHAAIRIGWTSLIARHFETGQQLHRLEDQLQPHESDNSNDSQVIFLRRFMRERTARYLEQSTSLSCMSRLKDQLSFAVTTCRFLVKLAKCILNKNSSYSNDTTTSTSDSTSFSHGCLSDLPEYLVDNVVELVSYLRRGKDEFLESVEVSSIPLEPLLEFSIIFMNHTGLLTNPHLRARLAEVLESLVPQRDDEAWNTNTSGSGLLNSLHLSFHRREQLMNRDSEITDDPVLSNAVRALLTAFVSIELSPGTGVVGSAGSAADAVIAASSSSTSQNSSRQPDSHLNSSDSQTDTGNNSNSSGGNTATDTQTAAVGFEEKFHYRRPMYACLRYWYGKPLYDVQFKRLENEALAHIDDVNPPLFLQFLSLLVNDAIFLLDEALSLLAQLKQTERERDKCGGRLSSSSDEALFAHTGRLARHHIMLGLDTIATLRRVITLCSQLITHPILVDRVACMLNYFLTRLVGPKQRDLNVRDKAAYGFKPDLMVLEISAIYQILARGSDSAVETDTETIASSSLPSSSESFRRAVVSDERSFTPDLLDQACRVLDRIAAPIDLCNKFAEAVRLIKAENVIKTNEELDVDDAPDEFIDPIMGCLMEDPVKLPTSGQIVDRKTIYRHLLKKPLTMSQVEPQENLRSAVRMWIDERRAQRLSKNTQGKEQQSS</sequence>
<evidence type="ECO:0000256" key="3">
    <source>
        <dbReference type="ARBA" id="ARBA00004906"/>
    </source>
</evidence>
<keyword evidence="9" id="KW-0007">Acetylation</keyword>
<evidence type="ECO:0000256" key="13">
    <source>
        <dbReference type="SAM" id="Phobius"/>
    </source>
</evidence>
<dbReference type="GO" id="GO:0036503">
    <property type="term" value="P:ERAD pathway"/>
    <property type="evidence" value="ECO:0007669"/>
    <property type="project" value="InterPro"/>
</dbReference>
<evidence type="ECO:0000256" key="2">
    <source>
        <dbReference type="ARBA" id="ARBA00004496"/>
    </source>
</evidence>
<dbReference type="GO" id="GO:0034450">
    <property type="term" value="F:ubiquitin-ubiquitin ligase activity"/>
    <property type="evidence" value="ECO:0007669"/>
    <property type="project" value="InterPro"/>
</dbReference>
<evidence type="ECO:0000313" key="14">
    <source>
        <dbReference type="EMBL" id="KGB33243.1"/>
    </source>
</evidence>
<evidence type="ECO:0000256" key="1">
    <source>
        <dbReference type="ARBA" id="ARBA00000900"/>
    </source>
</evidence>
<comment type="similarity">
    <text evidence="4">Belongs to the ubiquitin conjugation factor E4 family.</text>
</comment>
<dbReference type="GO" id="GO:0005634">
    <property type="term" value="C:nucleus"/>
    <property type="evidence" value="ECO:0007669"/>
    <property type="project" value="TreeGrafter"/>
</dbReference>
<comment type="pathway">
    <text evidence="3">Protein modification; protein ubiquitination.</text>
</comment>
<dbReference type="Gene3D" id="3.30.40.10">
    <property type="entry name" value="Zinc/RING finger domain, C3HC4 (zinc finger)"/>
    <property type="match status" value="1"/>
</dbReference>
<gene>
    <name evidence="14" type="ORF">MS3_01403</name>
</gene>
<dbReference type="InterPro" id="IPR019474">
    <property type="entry name" value="Ub_conjug_fac_E4_core"/>
</dbReference>
<evidence type="ECO:0000256" key="8">
    <source>
        <dbReference type="ARBA" id="ARBA00022786"/>
    </source>
</evidence>
<keyword evidence="13" id="KW-0812">Transmembrane</keyword>
<dbReference type="GO" id="GO:0006511">
    <property type="term" value="P:ubiquitin-dependent protein catabolic process"/>
    <property type="evidence" value="ECO:0007669"/>
    <property type="project" value="InterPro"/>
</dbReference>
<keyword evidence="6" id="KW-0963">Cytoplasm</keyword>
<keyword evidence="8" id="KW-0833">Ubl conjugation pathway</keyword>
<dbReference type="GO" id="GO:0005737">
    <property type="term" value="C:cytoplasm"/>
    <property type="evidence" value="ECO:0007669"/>
    <property type="project" value="UniProtKB-SubCell"/>
</dbReference>
<keyword evidence="13" id="KW-0472">Membrane</keyword>
<evidence type="ECO:0000256" key="12">
    <source>
        <dbReference type="SAM" id="MobiDB-lite"/>
    </source>
</evidence>
<feature type="compositionally biased region" description="Low complexity" evidence="12">
    <location>
        <begin position="905"/>
        <end position="928"/>
    </location>
</feature>
<accession>A0A095BW93</accession>
<dbReference type="Pfam" id="PF04564">
    <property type="entry name" value="U-box"/>
    <property type="match status" value="1"/>
</dbReference>
<organism evidence="14">
    <name type="scientific">Schistosoma haematobium</name>
    <name type="common">Blood fluke</name>
    <dbReference type="NCBI Taxonomy" id="6185"/>
    <lineage>
        <taxon>Eukaryota</taxon>
        <taxon>Metazoa</taxon>
        <taxon>Spiralia</taxon>
        <taxon>Lophotrochozoa</taxon>
        <taxon>Platyhelminthes</taxon>
        <taxon>Trematoda</taxon>
        <taxon>Digenea</taxon>
        <taxon>Strigeidida</taxon>
        <taxon>Schistosomatoidea</taxon>
        <taxon>Schistosomatidae</taxon>
        <taxon>Schistosoma</taxon>
    </lineage>
</organism>
<dbReference type="SUPFAM" id="SSF57850">
    <property type="entry name" value="RING/U-box"/>
    <property type="match status" value="1"/>
</dbReference>
<keyword evidence="7" id="KW-0808">Transferase</keyword>
<dbReference type="PROSITE" id="PS51698">
    <property type="entry name" value="U_BOX"/>
    <property type="match status" value="1"/>
</dbReference>
<dbReference type="EMBL" id="KL250539">
    <property type="protein sequence ID" value="KGB33243.1"/>
    <property type="molecule type" value="Genomic_DNA"/>
</dbReference>
<evidence type="ECO:0000256" key="9">
    <source>
        <dbReference type="ARBA" id="ARBA00022990"/>
    </source>
</evidence>
<feature type="region of interest" description="Disordered" evidence="12">
    <location>
        <begin position="890"/>
        <end position="929"/>
    </location>
</feature>
<proteinExistence type="inferred from homology"/>
<dbReference type="GO" id="GO:0000151">
    <property type="term" value="C:ubiquitin ligase complex"/>
    <property type="evidence" value="ECO:0007669"/>
    <property type="project" value="InterPro"/>
</dbReference>
<dbReference type="GO" id="GO:0000209">
    <property type="term" value="P:protein polyubiquitination"/>
    <property type="evidence" value="ECO:0007669"/>
    <property type="project" value="TreeGrafter"/>
</dbReference>
<evidence type="ECO:0000256" key="4">
    <source>
        <dbReference type="ARBA" id="ARBA00007434"/>
    </source>
</evidence>
<dbReference type="STRING" id="6185.A0A095BW93"/>
<dbReference type="SMART" id="SM00504">
    <property type="entry name" value="Ubox"/>
    <property type="match status" value="1"/>
</dbReference>
<reference evidence="14" key="1">
    <citation type="journal article" date="2012" name="Nat. Genet.">
        <title>Whole-genome sequence of Schistosoma haematobium.</title>
        <authorList>
            <person name="Young N.D."/>
            <person name="Jex A.R."/>
            <person name="Li B."/>
            <person name="Liu S."/>
            <person name="Yang L."/>
            <person name="Xiong Z."/>
            <person name="Li Y."/>
            <person name="Cantacessi C."/>
            <person name="Hall R.S."/>
            <person name="Xu X."/>
            <person name="Chen F."/>
            <person name="Wu X."/>
            <person name="Zerlotini A."/>
            <person name="Oliveira G."/>
            <person name="Hofmann A."/>
            <person name="Zhang G."/>
            <person name="Fang X."/>
            <person name="Kang Y."/>
            <person name="Campbell B.E."/>
            <person name="Loukas A."/>
            <person name="Ranganathan S."/>
            <person name="Rollinson D."/>
            <person name="Rinaldi G."/>
            <person name="Brindley P.J."/>
            <person name="Yang H."/>
            <person name="Wang J."/>
            <person name="Wang J."/>
            <person name="Gasser R.B."/>
        </authorList>
    </citation>
    <scope>NUCLEOTIDE SEQUENCE [LARGE SCALE GENOMIC DNA]</scope>
</reference>
<name>A0A095BW93_SCHHA</name>
<dbReference type="Pfam" id="PF10408">
    <property type="entry name" value="Ufd2P_core"/>
    <property type="match status" value="2"/>
</dbReference>
<comment type="subcellular location">
    <subcellularLocation>
        <location evidence="2">Cytoplasm</location>
    </subcellularLocation>
</comment>
<evidence type="ECO:0000256" key="7">
    <source>
        <dbReference type="ARBA" id="ARBA00022679"/>
    </source>
</evidence>
<dbReference type="EC" id="2.3.2.27" evidence="5"/>
<evidence type="ECO:0000256" key="6">
    <source>
        <dbReference type="ARBA" id="ARBA00022490"/>
    </source>
</evidence>
<evidence type="ECO:0000256" key="5">
    <source>
        <dbReference type="ARBA" id="ARBA00012483"/>
    </source>
</evidence>
<evidence type="ECO:0000256" key="11">
    <source>
        <dbReference type="ARBA" id="ARBA00040077"/>
    </source>
</evidence>
<dbReference type="UniPathway" id="UPA00143"/>
<evidence type="ECO:0000256" key="10">
    <source>
        <dbReference type="ARBA" id="ARBA00037624"/>
    </source>
</evidence>
<dbReference type="PANTHER" id="PTHR13931">
    <property type="entry name" value="UBIQUITINATION FACTOR E4"/>
    <property type="match status" value="1"/>
</dbReference>
<dbReference type="InterPro" id="IPR003613">
    <property type="entry name" value="Ubox_domain"/>
</dbReference>
<keyword evidence="13" id="KW-1133">Transmembrane helix</keyword>
<dbReference type="PANTHER" id="PTHR13931:SF16">
    <property type="entry name" value="UBIQUITIN CONJUGATION FACTOR E4 A"/>
    <property type="match status" value="1"/>
</dbReference>
<protein>
    <recommendedName>
        <fullName evidence="11">Ubiquitin conjugation factor E4 A</fullName>
        <ecNumber evidence="5">2.3.2.27</ecNumber>
    </recommendedName>
</protein>
<feature type="transmembrane region" description="Helical" evidence="13">
    <location>
        <begin position="488"/>
        <end position="507"/>
    </location>
</feature>
<comment type="function">
    <text evidence="10">Ubiquitin-protein ligase that probably functions as an E3 ligase in conjunction with specific E1 and E2 ligases. May also function as an E4 ligase mediating the assembly of polyubiquitin chains on substrates ubiquitinated by another E3 ubiquitin ligase. Mediates 'Lys-48'-linked polyubiquitination of substrates.</text>
</comment>
<comment type="catalytic activity">
    <reaction evidence="1">
        <text>S-ubiquitinyl-[E2 ubiquitin-conjugating enzyme]-L-cysteine + [acceptor protein]-L-lysine = [E2 ubiquitin-conjugating enzyme]-L-cysteine + N(6)-ubiquitinyl-[acceptor protein]-L-lysine.</text>
        <dbReference type="EC" id="2.3.2.27"/>
    </reaction>
</comment>